<dbReference type="NCBIfam" id="TIGR04518">
    <property type="entry name" value="ECF_S_folT_fam"/>
    <property type="match status" value="1"/>
</dbReference>
<dbReference type="Proteomes" id="UP000245720">
    <property type="component" value="Unassembled WGS sequence"/>
</dbReference>
<dbReference type="InterPro" id="IPR030949">
    <property type="entry name" value="ECF_S_folate_fam"/>
</dbReference>
<feature type="transmembrane region" description="Helical" evidence="1">
    <location>
        <begin position="118"/>
        <end position="142"/>
    </location>
</feature>
<protein>
    <submittedName>
        <fullName evidence="2">ECF transporter S component (Folate family)</fullName>
    </submittedName>
</protein>
<comment type="caution">
    <text evidence="2">The sequence shown here is derived from an EMBL/GenBank/DDBJ whole genome shotgun (WGS) entry which is preliminary data.</text>
</comment>
<evidence type="ECO:0000313" key="3">
    <source>
        <dbReference type="Proteomes" id="UP000245720"/>
    </source>
</evidence>
<keyword evidence="1" id="KW-0812">Transmembrane</keyword>
<evidence type="ECO:0000256" key="1">
    <source>
        <dbReference type="SAM" id="Phobius"/>
    </source>
</evidence>
<dbReference type="InterPro" id="IPR024529">
    <property type="entry name" value="ECF_trnsprt_substrate-spec"/>
</dbReference>
<dbReference type="GO" id="GO:0022857">
    <property type="term" value="F:transmembrane transporter activity"/>
    <property type="evidence" value="ECO:0007669"/>
    <property type="project" value="InterPro"/>
</dbReference>
<proteinExistence type="predicted"/>
<name>A0A315Y0N6_RUMFL</name>
<dbReference type="RefSeq" id="WP_181380256.1">
    <property type="nucleotide sequence ID" value="NZ_QGDI01000004.1"/>
</dbReference>
<reference evidence="2 3" key="1">
    <citation type="submission" date="2018-05" db="EMBL/GenBank/DDBJ databases">
        <title>The Hungate 1000. A catalogue of reference genomes from the rumen microbiome.</title>
        <authorList>
            <person name="Kelly W."/>
        </authorList>
    </citation>
    <scope>NUCLEOTIDE SEQUENCE [LARGE SCALE GENOMIC DNA]</scope>
    <source>
        <strain evidence="2 3">SAb67</strain>
    </source>
</reference>
<dbReference type="EMBL" id="QGDI01000004">
    <property type="protein sequence ID" value="PWJ13390.1"/>
    <property type="molecule type" value="Genomic_DNA"/>
</dbReference>
<feature type="transmembrane region" description="Helical" evidence="1">
    <location>
        <begin position="56"/>
        <end position="75"/>
    </location>
</feature>
<accession>A0A315Y0N6</accession>
<dbReference type="AlphaFoldDB" id="A0A315Y0N6"/>
<dbReference type="Pfam" id="PF12822">
    <property type="entry name" value="ECF_trnsprt"/>
    <property type="match status" value="1"/>
</dbReference>
<keyword evidence="1" id="KW-0472">Membrane</keyword>
<dbReference type="Gene3D" id="1.10.1760.20">
    <property type="match status" value="1"/>
</dbReference>
<evidence type="ECO:0000313" key="2">
    <source>
        <dbReference type="EMBL" id="PWJ13390.1"/>
    </source>
</evidence>
<feature type="transmembrane region" description="Helical" evidence="1">
    <location>
        <begin position="16"/>
        <end position="35"/>
    </location>
</feature>
<gene>
    <name evidence="2" type="ORF">IE37_01193</name>
</gene>
<organism evidence="2 3">
    <name type="scientific">Ruminococcus flavefaciens</name>
    <dbReference type="NCBI Taxonomy" id="1265"/>
    <lineage>
        <taxon>Bacteria</taxon>
        <taxon>Bacillati</taxon>
        <taxon>Bacillota</taxon>
        <taxon>Clostridia</taxon>
        <taxon>Eubacteriales</taxon>
        <taxon>Oscillospiraceae</taxon>
        <taxon>Ruminococcus</taxon>
    </lineage>
</organism>
<sequence length="186" mass="19844">MTTNNKGAAVKSDIRLFGSTKVLVLAALLIAISVVGKSLRVDIFSVIRISAETLPILMAGIFFGPFIGAAVGAGADLIGCLVTGMTPAPMITLGAAATGFMAGLVYNNVFKNKTLPRIALSVIIARLVGSVLITTTSLYFLFPAMRPQLIWRPVTSLVMAVIEIRIIYMLMSNKAFAAQLEKIRKK</sequence>
<feature type="transmembrane region" description="Helical" evidence="1">
    <location>
        <begin position="154"/>
        <end position="176"/>
    </location>
</feature>
<feature type="transmembrane region" description="Helical" evidence="1">
    <location>
        <begin position="87"/>
        <end position="106"/>
    </location>
</feature>
<keyword evidence="1" id="KW-1133">Transmembrane helix</keyword>